<proteinExistence type="predicted"/>
<sequence length="126" mass="13530">MLATKSYGQSGPIQEPRSLERPSTHAQSQVYPRRTLWDRVSLFGCIAICTAAGWILLSVSASVATINHRIDTLNTQIQAVSAANASYTAQVAALTQPSRILQEAKQLGMKYANPVVIGQTSSSANQ</sequence>
<dbReference type="RefSeq" id="WP_274456245.1">
    <property type="nucleotide sequence ID" value="NZ_CP067097.1"/>
</dbReference>
<feature type="compositionally biased region" description="Polar residues" evidence="1">
    <location>
        <begin position="1"/>
        <end position="12"/>
    </location>
</feature>
<comment type="caution">
    <text evidence="3">The sequence shown here is derived from an EMBL/GenBank/DDBJ whole genome shotgun (WGS) entry which is preliminary data.</text>
</comment>
<keyword evidence="4" id="KW-1185">Reference proteome</keyword>
<dbReference type="EMBL" id="JAUSTP010000028">
    <property type="protein sequence ID" value="MDQ0190963.1"/>
    <property type="molecule type" value="Genomic_DNA"/>
</dbReference>
<protein>
    <submittedName>
        <fullName evidence="3">Cell division protein FtsL</fullName>
    </submittedName>
</protein>
<evidence type="ECO:0000256" key="2">
    <source>
        <dbReference type="SAM" id="Phobius"/>
    </source>
</evidence>
<keyword evidence="3" id="KW-0131">Cell cycle</keyword>
<feature type="region of interest" description="Disordered" evidence="1">
    <location>
        <begin position="1"/>
        <end position="30"/>
    </location>
</feature>
<dbReference type="GO" id="GO:0051301">
    <property type="term" value="P:cell division"/>
    <property type="evidence" value="ECO:0007669"/>
    <property type="project" value="UniProtKB-KW"/>
</dbReference>
<keyword evidence="3" id="KW-0132">Cell division</keyword>
<keyword evidence="2" id="KW-0812">Transmembrane</keyword>
<gene>
    <name evidence="3" type="ORF">J2S03_002830</name>
</gene>
<evidence type="ECO:0000313" key="3">
    <source>
        <dbReference type="EMBL" id="MDQ0190963.1"/>
    </source>
</evidence>
<dbReference type="Proteomes" id="UP001232973">
    <property type="component" value="Unassembled WGS sequence"/>
</dbReference>
<evidence type="ECO:0000313" key="4">
    <source>
        <dbReference type="Proteomes" id="UP001232973"/>
    </source>
</evidence>
<evidence type="ECO:0000256" key="1">
    <source>
        <dbReference type="SAM" id="MobiDB-lite"/>
    </source>
</evidence>
<organism evidence="3 4">
    <name type="scientific">Alicyclobacillus cycloheptanicus</name>
    <dbReference type="NCBI Taxonomy" id="1457"/>
    <lineage>
        <taxon>Bacteria</taxon>
        <taxon>Bacillati</taxon>
        <taxon>Bacillota</taxon>
        <taxon>Bacilli</taxon>
        <taxon>Bacillales</taxon>
        <taxon>Alicyclobacillaceae</taxon>
        <taxon>Alicyclobacillus</taxon>
    </lineage>
</organism>
<feature type="transmembrane region" description="Helical" evidence="2">
    <location>
        <begin position="40"/>
        <end position="59"/>
    </location>
</feature>
<reference evidence="3 4" key="1">
    <citation type="submission" date="2023-07" db="EMBL/GenBank/DDBJ databases">
        <title>Genomic Encyclopedia of Type Strains, Phase IV (KMG-IV): sequencing the most valuable type-strain genomes for metagenomic binning, comparative biology and taxonomic classification.</title>
        <authorList>
            <person name="Goeker M."/>
        </authorList>
    </citation>
    <scope>NUCLEOTIDE SEQUENCE [LARGE SCALE GENOMIC DNA]</scope>
    <source>
        <strain evidence="3 4">DSM 4006</strain>
    </source>
</reference>
<keyword evidence="2" id="KW-1133">Transmembrane helix</keyword>
<keyword evidence="2" id="KW-0472">Membrane</keyword>
<accession>A0ABT9XKZ8</accession>
<name>A0ABT9XKZ8_9BACL</name>